<evidence type="ECO:0000256" key="5">
    <source>
        <dbReference type="SAM" id="SignalP"/>
    </source>
</evidence>
<name>A0ABR0Y0N6_HUSHU</name>
<keyword evidence="8" id="KW-1185">Reference proteome</keyword>
<dbReference type="Proteomes" id="UP001369086">
    <property type="component" value="Unassembled WGS sequence"/>
</dbReference>
<feature type="domain" description="Immunoglobulin V-set" evidence="6">
    <location>
        <begin position="29"/>
        <end position="118"/>
    </location>
</feature>
<gene>
    <name evidence="7" type="ORF">HHUSO_G36649</name>
</gene>
<reference evidence="7 8" key="1">
    <citation type="submission" date="2021-05" db="EMBL/GenBank/DDBJ databases">
        <authorList>
            <person name="Zahm M."/>
            <person name="Klopp C."/>
            <person name="Cabau C."/>
            <person name="Kuhl H."/>
            <person name="Suciu R."/>
            <person name="Ciorpac M."/>
            <person name="Holostenco D."/>
            <person name="Gessner J."/>
            <person name="Wuertz S."/>
            <person name="Hohne C."/>
            <person name="Stock M."/>
            <person name="Gislard M."/>
            <person name="Lluch J."/>
            <person name="Milhes M."/>
            <person name="Lampietro C."/>
            <person name="Lopez Roques C."/>
            <person name="Donnadieu C."/>
            <person name="Du K."/>
            <person name="Schartl M."/>
            <person name="Guiguen Y."/>
        </authorList>
    </citation>
    <scope>NUCLEOTIDE SEQUENCE [LARGE SCALE GENOMIC DNA]</scope>
    <source>
        <strain evidence="7">Hh-F2</strain>
        <tissue evidence="7">Blood</tissue>
    </source>
</reference>
<keyword evidence="2" id="KW-1064">Adaptive immunity</keyword>
<comment type="caution">
    <text evidence="7">The sequence shown here is derived from an EMBL/GenBank/DDBJ whole genome shotgun (WGS) entry which is preliminary data.</text>
</comment>
<evidence type="ECO:0000313" key="8">
    <source>
        <dbReference type="Proteomes" id="UP001369086"/>
    </source>
</evidence>
<sequence>MEQECAVFTLLLLCLIIEMIQGDKVAQPSNSSLVKETENTAIHCKYILTSGSTPVLFWYIQDPNQAPLVILNEYSKQEDIPPRFRNRFYASHNNAEKTFHLNIIAAVLSDSATYFCALSPTL</sequence>
<dbReference type="EMBL" id="JAHFZB010000126">
    <property type="protein sequence ID" value="KAK6466202.1"/>
    <property type="molecule type" value="Genomic_DNA"/>
</dbReference>
<dbReference type="InterPro" id="IPR051287">
    <property type="entry name" value="TCR_variable_region"/>
</dbReference>
<dbReference type="SUPFAM" id="SSF48726">
    <property type="entry name" value="Immunoglobulin"/>
    <property type="match status" value="1"/>
</dbReference>
<evidence type="ECO:0000313" key="7">
    <source>
        <dbReference type="EMBL" id="KAK6466202.1"/>
    </source>
</evidence>
<evidence type="ECO:0000256" key="1">
    <source>
        <dbReference type="ARBA" id="ARBA00022729"/>
    </source>
</evidence>
<dbReference type="Gene3D" id="2.60.40.10">
    <property type="entry name" value="Immunoglobulins"/>
    <property type="match status" value="1"/>
</dbReference>
<proteinExistence type="predicted"/>
<dbReference type="InterPro" id="IPR036179">
    <property type="entry name" value="Ig-like_dom_sf"/>
</dbReference>
<accession>A0ABR0Y0N6</accession>
<feature type="signal peptide" evidence="5">
    <location>
        <begin position="1"/>
        <end position="22"/>
    </location>
</feature>
<evidence type="ECO:0000259" key="6">
    <source>
        <dbReference type="Pfam" id="PF07686"/>
    </source>
</evidence>
<dbReference type="Pfam" id="PF07686">
    <property type="entry name" value="V-set"/>
    <property type="match status" value="1"/>
</dbReference>
<keyword evidence="1 5" id="KW-0732">Signal</keyword>
<evidence type="ECO:0000256" key="2">
    <source>
        <dbReference type="ARBA" id="ARBA00023130"/>
    </source>
</evidence>
<evidence type="ECO:0000256" key="4">
    <source>
        <dbReference type="ARBA" id="ARBA00023319"/>
    </source>
</evidence>
<keyword evidence="3" id="KW-0675">Receptor</keyword>
<dbReference type="InterPro" id="IPR013783">
    <property type="entry name" value="Ig-like_fold"/>
</dbReference>
<feature type="chain" id="PRO_5045167276" description="Immunoglobulin V-set domain-containing protein" evidence="5">
    <location>
        <begin position="23"/>
        <end position="122"/>
    </location>
</feature>
<dbReference type="InterPro" id="IPR013106">
    <property type="entry name" value="Ig_V-set"/>
</dbReference>
<dbReference type="PANTHER" id="PTHR19367">
    <property type="entry name" value="T-CELL RECEPTOR ALPHA CHAIN V REGION"/>
    <property type="match status" value="1"/>
</dbReference>
<protein>
    <recommendedName>
        <fullName evidence="6">Immunoglobulin V-set domain-containing protein</fullName>
    </recommendedName>
</protein>
<keyword evidence="4" id="KW-0393">Immunoglobulin domain</keyword>
<keyword evidence="2" id="KW-0391">Immunity</keyword>
<organism evidence="7 8">
    <name type="scientific">Huso huso</name>
    <name type="common">Beluga</name>
    <name type="synonym">Acipenser huso</name>
    <dbReference type="NCBI Taxonomy" id="61971"/>
    <lineage>
        <taxon>Eukaryota</taxon>
        <taxon>Metazoa</taxon>
        <taxon>Chordata</taxon>
        <taxon>Craniata</taxon>
        <taxon>Vertebrata</taxon>
        <taxon>Euteleostomi</taxon>
        <taxon>Actinopterygii</taxon>
        <taxon>Chondrostei</taxon>
        <taxon>Acipenseriformes</taxon>
        <taxon>Acipenseridae</taxon>
        <taxon>Huso</taxon>
    </lineage>
</organism>
<dbReference type="PANTHER" id="PTHR19367:SF18">
    <property type="entry name" value="T CELL RECEPTOR ALPHA VARIABLE 16"/>
    <property type="match status" value="1"/>
</dbReference>
<evidence type="ECO:0000256" key="3">
    <source>
        <dbReference type="ARBA" id="ARBA00023170"/>
    </source>
</evidence>